<comment type="catalytic activity">
    <reaction evidence="8">
        <text>a hydroperoxide + [thioredoxin]-dithiol = an alcohol + [thioredoxin]-disulfide + H2O</text>
        <dbReference type="Rhea" id="RHEA:62620"/>
        <dbReference type="Rhea" id="RHEA-COMP:10698"/>
        <dbReference type="Rhea" id="RHEA-COMP:10700"/>
        <dbReference type="ChEBI" id="CHEBI:15377"/>
        <dbReference type="ChEBI" id="CHEBI:29950"/>
        <dbReference type="ChEBI" id="CHEBI:30879"/>
        <dbReference type="ChEBI" id="CHEBI:35924"/>
        <dbReference type="ChEBI" id="CHEBI:50058"/>
        <dbReference type="EC" id="1.11.1.24"/>
    </reaction>
</comment>
<dbReference type="Pfam" id="PF00578">
    <property type="entry name" value="AhpC-TSA"/>
    <property type="match status" value="1"/>
</dbReference>
<name>A0A8J2W9Z7_9NEOP</name>
<evidence type="ECO:0000256" key="6">
    <source>
        <dbReference type="ARBA" id="ARBA00023157"/>
    </source>
</evidence>
<keyword evidence="3" id="KW-0575">Peroxidase</keyword>
<dbReference type="EMBL" id="CAKASE010000074">
    <property type="protein sequence ID" value="CAG9576317.1"/>
    <property type="molecule type" value="Genomic_DNA"/>
</dbReference>
<proteinExistence type="inferred from homology"/>
<dbReference type="GO" id="GO:0008340">
    <property type="term" value="P:determination of adult lifespan"/>
    <property type="evidence" value="ECO:0007669"/>
    <property type="project" value="UniProtKB-ARBA"/>
</dbReference>
<keyword evidence="7" id="KW-0676">Redox-active center</keyword>
<evidence type="ECO:0000256" key="3">
    <source>
        <dbReference type="ARBA" id="ARBA00022559"/>
    </source>
</evidence>
<sequence>MSMEHKCYCRGDEASSLDLSRPEHLLPMMRPFSMRVSNLEAIVTNMFNCGVLTDLLYNGDGALLVRIWRSTENMTTSVQVMRNNYILGTRLVFNKMPLQLTKQAPQWKTTAVVNGEFKDIALSDYKGKYVVLFFYPLDFTFVCPTEIIAFSERADEFRKLGCEVIAASTDSHFTHLAWINTPRKQGGLGPMNIPIISDKSHRIARDYGVLNEESGIPFRGLFIIDDKQNLRQVTVNDLPVGRSVDETLRLVQAFQFTDKHGEVCPANWRPGGKTIKPDSKAAQEYFGDVN</sequence>
<dbReference type="InterPro" id="IPR019479">
    <property type="entry name" value="Peroxiredoxin_C"/>
</dbReference>
<reference evidence="10" key="1">
    <citation type="submission" date="2021-09" db="EMBL/GenBank/DDBJ databases">
        <authorList>
            <person name="Martin H S."/>
        </authorList>
    </citation>
    <scope>NUCLEOTIDE SEQUENCE</scope>
</reference>
<dbReference type="PROSITE" id="PS51352">
    <property type="entry name" value="THIOREDOXIN_2"/>
    <property type="match status" value="1"/>
</dbReference>
<evidence type="ECO:0000256" key="8">
    <source>
        <dbReference type="ARBA" id="ARBA00049091"/>
    </source>
</evidence>
<dbReference type="GO" id="GO:0008379">
    <property type="term" value="F:thioredoxin peroxidase activity"/>
    <property type="evidence" value="ECO:0007669"/>
    <property type="project" value="TreeGrafter"/>
</dbReference>
<evidence type="ECO:0000313" key="11">
    <source>
        <dbReference type="Proteomes" id="UP000789524"/>
    </source>
</evidence>
<evidence type="ECO:0000256" key="1">
    <source>
        <dbReference type="ARBA" id="ARBA00009796"/>
    </source>
</evidence>
<dbReference type="Gene3D" id="3.40.30.10">
    <property type="entry name" value="Glutaredoxin"/>
    <property type="match status" value="1"/>
</dbReference>
<dbReference type="PANTHER" id="PTHR10681">
    <property type="entry name" value="THIOREDOXIN PEROXIDASE"/>
    <property type="match status" value="1"/>
</dbReference>
<dbReference type="GO" id="GO:0045454">
    <property type="term" value="P:cell redox homeostasis"/>
    <property type="evidence" value="ECO:0007669"/>
    <property type="project" value="TreeGrafter"/>
</dbReference>
<dbReference type="SUPFAM" id="SSF52833">
    <property type="entry name" value="Thioredoxin-like"/>
    <property type="match status" value="1"/>
</dbReference>
<keyword evidence="11" id="KW-1185">Reference proteome</keyword>
<feature type="domain" description="Thioredoxin" evidence="9">
    <location>
        <begin position="98"/>
        <end position="256"/>
    </location>
</feature>
<dbReference type="Pfam" id="PF10417">
    <property type="entry name" value="1-cysPrx_C"/>
    <property type="match status" value="1"/>
</dbReference>
<dbReference type="FunFam" id="3.40.30.10:FF:000003">
    <property type="entry name" value="Peroxiredoxin 1"/>
    <property type="match status" value="1"/>
</dbReference>
<protein>
    <recommendedName>
        <fullName evidence="2">thioredoxin-dependent peroxiredoxin</fullName>
        <ecNumber evidence="2">1.11.1.24</ecNumber>
    </recommendedName>
</protein>
<evidence type="ECO:0000256" key="5">
    <source>
        <dbReference type="ARBA" id="ARBA00023002"/>
    </source>
</evidence>
<dbReference type="Proteomes" id="UP000789524">
    <property type="component" value="Unassembled WGS sequence"/>
</dbReference>
<accession>A0A8J2W9Z7</accession>
<keyword evidence="6" id="KW-1015">Disulfide bond</keyword>
<dbReference type="AlphaFoldDB" id="A0A8J2W9Z7"/>
<evidence type="ECO:0000256" key="4">
    <source>
        <dbReference type="ARBA" id="ARBA00022862"/>
    </source>
</evidence>
<dbReference type="EC" id="1.11.1.24" evidence="2"/>
<comment type="similarity">
    <text evidence="1">Belongs to the peroxiredoxin family. AhpC/Prx1 subfamily.</text>
</comment>
<dbReference type="InterPro" id="IPR050217">
    <property type="entry name" value="Peroxiredoxin"/>
</dbReference>
<dbReference type="InterPro" id="IPR036249">
    <property type="entry name" value="Thioredoxin-like_sf"/>
</dbReference>
<organism evidence="10 11">
    <name type="scientific">Danaus chrysippus</name>
    <name type="common">African queen</name>
    <dbReference type="NCBI Taxonomy" id="151541"/>
    <lineage>
        <taxon>Eukaryota</taxon>
        <taxon>Metazoa</taxon>
        <taxon>Ecdysozoa</taxon>
        <taxon>Arthropoda</taxon>
        <taxon>Hexapoda</taxon>
        <taxon>Insecta</taxon>
        <taxon>Pterygota</taxon>
        <taxon>Neoptera</taxon>
        <taxon>Endopterygota</taxon>
        <taxon>Lepidoptera</taxon>
        <taxon>Glossata</taxon>
        <taxon>Ditrysia</taxon>
        <taxon>Papilionoidea</taxon>
        <taxon>Nymphalidae</taxon>
        <taxon>Danainae</taxon>
        <taxon>Danaini</taxon>
        <taxon>Danaina</taxon>
        <taxon>Danaus</taxon>
        <taxon>Anosia</taxon>
    </lineage>
</organism>
<keyword evidence="5" id="KW-0560">Oxidoreductase</keyword>
<dbReference type="GO" id="GO:0019430">
    <property type="term" value="P:removal of superoxide radicals"/>
    <property type="evidence" value="ECO:0007669"/>
    <property type="project" value="TreeGrafter"/>
</dbReference>
<dbReference type="OrthoDB" id="185659at2759"/>
<evidence type="ECO:0000256" key="2">
    <source>
        <dbReference type="ARBA" id="ARBA00013017"/>
    </source>
</evidence>
<comment type="caution">
    <text evidence="10">The sequence shown here is derived from an EMBL/GenBank/DDBJ whole genome shotgun (WGS) entry which is preliminary data.</text>
</comment>
<dbReference type="CDD" id="cd03015">
    <property type="entry name" value="PRX_Typ2cys"/>
    <property type="match status" value="1"/>
</dbReference>
<dbReference type="InterPro" id="IPR013766">
    <property type="entry name" value="Thioredoxin_domain"/>
</dbReference>
<dbReference type="PANTHER" id="PTHR10681:SF163">
    <property type="entry name" value="AT16346P-RELATED"/>
    <property type="match status" value="1"/>
</dbReference>
<evidence type="ECO:0000256" key="7">
    <source>
        <dbReference type="ARBA" id="ARBA00023284"/>
    </source>
</evidence>
<dbReference type="InterPro" id="IPR000866">
    <property type="entry name" value="AhpC/TSA"/>
</dbReference>
<evidence type="ECO:0000259" key="9">
    <source>
        <dbReference type="PROSITE" id="PS51352"/>
    </source>
</evidence>
<gene>
    <name evidence="10" type="ORF">DCHRY22_LOCUS12002</name>
</gene>
<keyword evidence="4" id="KW-0049">Antioxidant</keyword>
<dbReference type="GO" id="GO:0005829">
    <property type="term" value="C:cytosol"/>
    <property type="evidence" value="ECO:0007669"/>
    <property type="project" value="TreeGrafter"/>
</dbReference>
<dbReference type="GO" id="GO:0042744">
    <property type="term" value="P:hydrogen peroxide catabolic process"/>
    <property type="evidence" value="ECO:0007669"/>
    <property type="project" value="TreeGrafter"/>
</dbReference>
<evidence type="ECO:0000313" key="10">
    <source>
        <dbReference type="EMBL" id="CAG9576317.1"/>
    </source>
</evidence>